<evidence type="ECO:0000313" key="3">
    <source>
        <dbReference type="Proteomes" id="UP000799118"/>
    </source>
</evidence>
<sequence length="236" mass="26383">MLLHVDVHFMVDTLCIFMILSQMDLHCLENSLISQPKLEKEKEAKLEKEKKAKLEKKKETNLDKEKETKSMRHTTWADLGKIQDMVEQALLGLAMQDDKEVQEHAAAFVDFVKLIDQRVSLFQTSLSQRIGSFASTHSSTQSLRSGSITSSFSSPSSATFPMPSTPTPFTRMIGAGTGKVKGKQRQASSSSPIPASQIRQNYLVAHPPPQVFGLLHMQPSQLLCRFLHRDRIAMSG</sequence>
<evidence type="ECO:0000256" key="1">
    <source>
        <dbReference type="SAM" id="MobiDB-lite"/>
    </source>
</evidence>
<evidence type="ECO:0000313" key="2">
    <source>
        <dbReference type="EMBL" id="KAE9407644.1"/>
    </source>
</evidence>
<keyword evidence="3" id="KW-1185">Reference proteome</keyword>
<gene>
    <name evidence="2" type="ORF">BT96DRAFT_986303</name>
</gene>
<organism evidence="2 3">
    <name type="scientific">Gymnopus androsaceus JB14</name>
    <dbReference type="NCBI Taxonomy" id="1447944"/>
    <lineage>
        <taxon>Eukaryota</taxon>
        <taxon>Fungi</taxon>
        <taxon>Dikarya</taxon>
        <taxon>Basidiomycota</taxon>
        <taxon>Agaricomycotina</taxon>
        <taxon>Agaricomycetes</taxon>
        <taxon>Agaricomycetidae</taxon>
        <taxon>Agaricales</taxon>
        <taxon>Marasmiineae</taxon>
        <taxon>Omphalotaceae</taxon>
        <taxon>Gymnopus</taxon>
    </lineage>
</organism>
<protein>
    <submittedName>
        <fullName evidence="2">Uncharacterized protein</fullName>
    </submittedName>
</protein>
<dbReference type="AlphaFoldDB" id="A0A6A4IFU8"/>
<accession>A0A6A4IFU8</accession>
<feature type="region of interest" description="Disordered" evidence="1">
    <location>
        <begin position="135"/>
        <end position="165"/>
    </location>
</feature>
<name>A0A6A4IFU8_9AGAR</name>
<feature type="compositionally biased region" description="Low complexity" evidence="1">
    <location>
        <begin position="145"/>
        <end position="165"/>
    </location>
</feature>
<proteinExistence type="predicted"/>
<dbReference type="EMBL" id="ML769394">
    <property type="protein sequence ID" value="KAE9407644.1"/>
    <property type="molecule type" value="Genomic_DNA"/>
</dbReference>
<feature type="compositionally biased region" description="Polar residues" evidence="1">
    <location>
        <begin position="135"/>
        <end position="144"/>
    </location>
</feature>
<dbReference type="Proteomes" id="UP000799118">
    <property type="component" value="Unassembled WGS sequence"/>
</dbReference>
<feature type="region of interest" description="Disordered" evidence="1">
    <location>
        <begin position="44"/>
        <end position="69"/>
    </location>
</feature>
<reference evidence="2" key="1">
    <citation type="journal article" date="2019" name="Environ. Microbiol.">
        <title>Fungal ecological strategies reflected in gene transcription - a case study of two litter decomposers.</title>
        <authorList>
            <person name="Barbi F."/>
            <person name="Kohler A."/>
            <person name="Barry K."/>
            <person name="Baskaran P."/>
            <person name="Daum C."/>
            <person name="Fauchery L."/>
            <person name="Ihrmark K."/>
            <person name="Kuo A."/>
            <person name="LaButti K."/>
            <person name="Lipzen A."/>
            <person name="Morin E."/>
            <person name="Grigoriev I.V."/>
            <person name="Henrissat B."/>
            <person name="Lindahl B."/>
            <person name="Martin F."/>
        </authorList>
    </citation>
    <scope>NUCLEOTIDE SEQUENCE</scope>
    <source>
        <strain evidence="2">JB14</strain>
    </source>
</reference>